<dbReference type="PROSITE" id="PS50157">
    <property type="entry name" value="ZINC_FINGER_C2H2_2"/>
    <property type="match status" value="2"/>
</dbReference>
<feature type="compositionally biased region" description="Basic and acidic residues" evidence="3">
    <location>
        <begin position="1677"/>
        <end position="1690"/>
    </location>
</feature>
<feature type="compositionally biased region" description="Basic and acidic residues" evidence="3">
    <location>
        <begin position="1992"/>
        <end position="2013"/>
    </location>
</feature>
<feature type="compositionally biased region" description="Polar residues" evidence="3">
    <location>
        <begin position="2014"/>
        <end position="2024"/>
    </location>
</feature>
<feature type="region of interest" description="Disordered" evidence="3">
    <location>
        <begin position="2069"/>
        <end position="2099"/>
    </location>
</feature>
<evidence type="ECO:0000256" key="3">
    <source>
        <dbReference type="SAM" id="MobiDB-lite"/>
    </source>
</evidence>
<feature type="compositionally biased region" description="Basic and acidic residues" evidence="3">
    <location>
        <begin position="1388"/>
        <end position="1404"/>
    </location>
</feature>
<feature type="compositionally biased region" description="Basic and acidic residues" evidence="3">
    <location>
        <begin position="1743"/>
        <end position="1756"/>
    </location>
</feature>
<accession>A0A9N9RTN7</accession>
<feature type="compositionally biased region" description="Basic residues" evidence="3">
    <location>
        <begin position="728"/>
        <end position="748"/>
    </location>
</feature>
<name>A0A9N9RTN7_9DIPT</name>
<feature type="coiled-coil region" evidence="2">
    <location>
        <begin position="550"/>
        <end position="577"/>
    </location>
</feature>
<keyword evidence="2" id="KW-0175">Coiled coil</keyword>
<feature type="region of interest" description="Disordered" evidence="3">
    <location>
        <begin position="2664"/>
        <end position="2686"/>
    </location>
</feature>
<feature type="region of interest" description="Disordered" evidence="3">
    <location>
        <begin position="1227"/>
        <end position="1407"/>
    </location>
</feature>
<feature type="compositionally biased region" description="Low complexity" evidence="3">
    <location>
        <begin position="258"/>
        <end position="308"/>
    </location>
</feature>
<feature type="compositionally biased region" description="Acidic residues" evidence="3">
    <location>
        <begin position="2761"/>
        <end position="2775"/>
    </location>
</feature>
<evidence type="ECO:0000313" key="6">
    <source>
        <dbReference type="Proteomes" id="UP001153620"/>
    </source>
</evidence>
<dbReference type="SUPFAM" id="SSF57667">
    <property type="entry name" value="beta-beta-alpha zinc fingers"/>
    <property type="match status" value="1"/>
</dbReference>
<feature type="region of interest" description="Disordered" evidence="3">
    <location>
        <begin position="2216"/>
        <end position="2240"/>
    </location>
</feature>
<feature type="compositionally biased region" description="Basic residues" evidence="3">
    <location>
        <begin position="1528"/>
        <end position="1553"/>
    </location>
</feature>
<feature type="region of interest" description="Disordered" evidence="3">
    <location>
        <begin position="1992"/>
        <end position="2026"/>
    </location>
</feature>
<feature type="compositionally biased region" description="Low complexity" evidence="3">
    <location>
        <begin position="196"/>
        <end position="238"/>
    </location>
</feature>
<feature type="compositionally biased region" description="Basic and acidic residues" evidence="3">
    <location>
        <begin position="1332"/>
        <end position="1376"/>
    </location>
</feature>
<feature type="region of interest" description="Disordered" evidence="3">
    <location>
        <begin position="170"/>
        <end position="315"/>
    </location>
</feature>
<dbReference type="SMART" id="SM00355">
    <property type="entry name" value="ZnF_C2H2"/>
    <property type="match status" value="4"/>
</dbReference>
<feature type="compositionally biased region" description="Low complexity" evidence="3">
    <location>
        <begin position="670"/>
        <end position="686"/>
    </location>
</feature>
<feature type="region of interest" description="Disordered" evidence="3">
    <location>
        <begin position="943"/>
        <end position="967"/>
    </location>
</feature>
<feature type="region of interest" description="Disordered" evidence="3">
    <location>
        <begin position="1528"/>
        <end position="1558"/>
    </location>
</feature>
<evidence type="ECO:0000256" key="1">
    <source>
        <dbReference type="PROSITE-ProRule" id="PRU00042"/>
    </source>
</evidence>
<dbReference type="EMBL" id="OU895878">
    <property type="protein sequence ID" value="CAG9804689.1"/>
    <property type="molecule type" value="Genomic_DNA"/>
</dbReference>
<sequence length="2810" mass="317599">MDNSKNLMNNDKSLCLYCDKAFSNINDQGNHVERDHKTVLNKSKGSLRKSERITKNLCSENSPFAACFYCNNKKLIKSDDLESLFQHLLAAHKDIYFGCKCKTRLFDKVSLANHKKNCELGGSGSKISDEKISEKRKSLKTSPSKGNIDLKCDTLSDSSVINANNISTAATASSSNHSVKTLPTNAITKKSDRSNVKNSNNKNVINSNEKRNNNNNKKSKISNISSSSSTTSSSSSSKTVDEYTIPLTRQKLKEPVHSNKQSSSFSSQNRSSSNKKNQQKNSRSSSSANENKNASSLHASSSSSSSSATKVQRTKTTKLISHNSQNNFELVENTQKIDTLSTEFDEDFYKNISCNVRVNLNGFIDGKVNQLQLKRPAFDRISAKVNADENEANEVPNHDEKEIHEATNFELSTPFPALLTAEQYGFSDLNTKGRRQITKNSWKWRWDLIKKYKYVNEGGKIVKKVKQITTGLKDLSQLDMWTQLSMRSRYENLNIQNGATDFDDGLNDSLSTRMMKTQNIEQLDTILDTRLMPEINIEQLQQTLVKEELIEPNEDENEFEEEKVNKEEEEILKTLRLKKLDTTKPTNPALSGEWARPRRFVCIDCGQEFDLMKSLNDHKNSEHPYVVSAHYEVVGRENLEQKLYKNLFLPKKALQAKGNADAKLLSITSDSKSNEASSSSENSSNNYLTDQKERECSKCMKTIKYSNDMDIYRHILDCIEDRVWMQAKRRNKYRRSRRKTKKTVKKTRLSNDQKKITSSPFRKENIEGDTSLSNPPTPKEEIKPISNPVKGKAEVYVNDGKSNNDGMNIKSFFRVSKTTPNLPQKIVVQMIEMHQNNTHNNNSLRNSLRSSAKKLSNNPLNSPKHAANGSEEIDKLNESNALNSNEIDSPQLNVETISEEAKNETENTKINIKNISSNSTQIINTNKNNIPPALTALQIPDSDKMKSLSSPTNSSSSSLVSPTSSVPKKKKKLNDCIAMLTCKIQEKLGVNFFENTAVEIFPTEVAVKKQDENNHIASKCTPIPKPLTHIATFTPLPTINVKIPDVPQTTFTAPEQVEVIDLSIKKKPHEEDQIELEIPCHIIDKSNIQSCYSEHFKEKEISNIVPKKVDAKSRRKVVKQIEDPPKDVEKCIQKDDSIEKSIVQPDACIKENENKELNDQENSISEQLKTHNITESFKISISKDRIPNLKEILENNSVITVNNLKISESERRAFEEQKNRIMQILNKTKKTTGRAVAKKAVQKKQPVKKNLKQQQQVKDTVQKEKEVEIESPQLPEPIIGDEKNQKSKQESKAEESKPKEPEKQKESIENKIEVEAPVIEIIEPSELIVEQPKSKELKQSKVKEQSSTKIKDQPRKAKDQLPKPKEHTFPKTKELPPTKVMYKFPTDSPERELEEMPKDEKKSPESAIETNIQTKIEQAIKTTNRIRCRRLSVVVDPIIHLSPFQQSNRKIRLTNNSQQNGLYDLLTNDQLFNAIKPQLKDEIKKTCAKVANKASNKNIQNAINEVRAKAAKELAKQESMIVSAPKSIKSKANTKARRKTFSQRSRSKKKANAKNKATIKNQPEKKIEIVGESNIKQTPTKVVKESSQKKQPLKPVKTPLVELKPTKAIILEAKSMDDSVVELKPLQDPIKEIEPVVELPKVTEPISLPNQDIVENEKPSKATTKSKASKNGAKTRNMKDNFDENIKDENSINGKEGPIIPLNEQDINLTETNDKPEEKLSLDASFLSDTSNENDIPLAKLVEISKNKNVKEKEIESFPLNDADNTSDEPLIKSSNKKKAPHKKTTLRKAPKSKAQNKSHSKSKQSKVIKIQDDVEASISEENDEDVAFKAEDVMQEEKVHILNQEEQIMHKKVDQIEEKIKIETEKPKKSTENKIEKVKSSDINNTKSKIEKENVDKLEVFNMNEDSFFNDDNDADEKINDLVNNIINSSELVDSETEKSENLKQNINENQTETKCTVCNRSFRNEKVLEKHNKTTTHLFKVKRREKRIAEQREKEAKKEIKSNEIEMDVQKPNETQTNASSSDETKIFRTKGALKTFENILAYPSNRMSETINFEQTKEVKPVVITNPEMKTNPPQNSDKKIVNFENDDDDSKNEDLSRKDKIFDSLFSSIENKLQAAAAAAANNSVSQAPLQKFPFPDFNDTPHDSEVESSSTSWDLKHDADIEWDADNNEPSIANAIKEKYPKKNTVKINKLKETAISIPTKSLIMGKIFKKHRDREKQKTPQADAPNNKPGIKNSLDEIFDHLKNSAEIDDKVLTCPSPKTLLKSAGGTFSPHSSHSNDMLETASQSNNNNTGSNNNSSNNINNNLYSNKKPLFPSASNKPANSNDKKTKINVKSDELPKNNNNNNINIINEEEEEDGIGKRKSRRRCAIKTKTFAETWSSDEYEELHDTNDIISIINEIEKRESIKRRKVSKSESHNVDNNVNKKNAENIESKTASDTINHHVKPNASILKTTNETNIVDKKSTQQNEKNEKKKSVQLQFPTSDVFSKEKPVNTVRKRRMSTLKDGHKSDEETFTATKDLKPLKPSISMMKKRRMSCFVPSSIFNDNPKPQVNNRALKNSTTEVISKAKVDHKTIDHKEILSDASEKCGKNQKKILSAVCNNSNSTTIITAIASSVITAAAKKKVQKHRKRPRNKVKNIAYDSDSDFELNLSRKSKASAFSDSYSEEEEDGDEISHNNKSITTSQNIITKSSNTNELTMIKEPKLLPNDLNVVTTTAPAKAAIPEDINDPMQSACNRTKRHSSEKLYYWSSSSDSDVEPGDTADGENEESQVPQQPEQHGWIVGDSHKKLVTLLAHAKIKNKIN</sequence>
<feature type="region of interest" description="Disordered" evidence="3">
    <location>
        <begin position="2270"/>
        <end position="2351"/>
    </location>
</feature>
<feature type="domain" description="C2H2-type" evidence="4">
    <location>
        <begin position="1955"/>
        <end position="1979"/>
    </location>
</feature>
<feature type="compositionally biased region" description="Basic and acidic residues" evidence="3">
    <location>
        <begin position="1712"/>
        <end position="1721"/>
    </location>
</feature>
<feature type="compositionally biased region" description="Low complexity" evidence="3">
    <location>
        <begin position="1661"/>
        <end position="1675"/>
    </location>
</feature>
<feature type="region of interest" description="Disordered" evidence="3">
    <location>
        <begin position="2752"/>
        <end position="2789"/>
    </location>
</feature>
<reference evidence="5" key="2">
    <citation type="submission" date="2022-10" db="EMBL/GenBank/DDBJ databases">
        <authorList>
            <consortium name="ENA_rothamsted_submissions"/>
            <consortium name="culmorum"/>
            <person name="King R."/>
        </authorList>
    </citation>
    <scope>NUCLEOTIDE SEQUENCE</scope>
</reference>
<feature type="region of interest" description="Disordered" evidence="3">
    <location>
        <begin position="2443"/>
        <end position="2483"/>
    </location>
</feature>
<evidence type="ECO:0000259" key="4">
    <source>
        <dbReference type="PROSITE" id="PS50157"/>
    </source>
</evidence>
<protein>
    <recommendedName>
        <fullName evidence="4">C2H2-type domain-containing protein</fullName>
    </recommendedName>
</protein>
<proteinExistence type="predicted"/>
<organism evidence="5 6">
    <name type="scientific">Chironomus riparius</name>
    <dbReference type="NCBI Taxonomy" id="315576"/>
    <lineage>
        <taxon>Eukaryota</taxon>
        <taxon>Metazoa</taxon>
        <taxon>Ecdysozoa</taxon>
        <taxon>Arthropoda</taxon>
        <taxon>Hexapoda</taxon>
        <taxon>Insecta</taxon>
        <taxon>Pterygota</taxon>
        <taxon>Neoptera</taxon>
        <taxon>Endopterygota</taxon>
        <taxon>Diptera</taxon>
        <taxon>Nematocera</taxon>
        <taxon>Chironomoidea</taxon>
        <taxon>Chironomidae</taxon>
        <taxon>Chironominae</taxon>
        <taxon>Chironomus</taxon>
    </lineage>
</organism>
<feature type="domain" description="C2H2-type" evidence="4">
    <location>
        <begin position="600"/>
        <end position="623"/>
    </location>
</feature>
<feature type="region of interest" description="Disordered" evidence="3">
    <location>
        <begin position="1648"/>
        <end position="1810"/>
    </location>
</feature>
<feature type="compositionally biased region" description="Basic and acidic residues" evidence="3">
    <location>
        <begin position="749"/>
        <end position="766"/>
    </location>
</feature>
<dbReference type="GO" id="GO:0008270">
    <property type="term" value="F:zinc ion binding"/>
    <property type="evidence" value="ECO:0007669"/>
    <property type="project" value="UniProtKB-KW"/>
</dbReference>
<evidence type="ECO:0000256" key="2">
    <source>
        <dbReference type="SAM" id="Coils"/>
    </source>
</evidence>
<feature type="compositionally biased region" description="Low complexity" evidence="3">
    <location>
        <begin position="1315"/>
        <end position="1324"/>
    </location>
</feature>
<feature type="compositionally biased region" description="Basic residues" evidence="3">
    <location>
        <begin position="1775"/>
        <end position="1807"/>
    </location>
</feature>
<reference evidence="5" key="1">
    <citation type="submission" date="2022-01" db="EMBL/GenBank/DDBJ databases">
        <authorList>
            <person name="King R."/>
        </authorList>
    </citation>
    <scope>NUCLEOTIDE SEQUENCE</scope>
</reference>
<dbReference type="OrthoDB" id="6382392at2759"/>
<dbReference type="InterPro" id="IPR013087">
    <property type="entry name" value="Znf_C2H2_type"/>
</dbReference>
<keyword evidence="1" id="KW-0862">Zinc</keyword>
<keyword evidence="6" id="KW-1185">Reference proteome</keyword>
<feature type="region of interest" description="Disordered" evidence="3">
    <location>
        <begin position="728"/>
        <end position="787"/>
    </location>
</feature>
<keyword evidence="1" id="KW-0479">Metal-binding</keyword>
<feature type="compositionally biased region" description="Basic and acidic residues" evidence="3">
    <location>
        <begin position="2464"/>
        <end position="2480"/>
    </location>
</feature>
<feature type="compositionally biased region" description="Basic and acidic residues" evidence="3">
    <location>
        <begin position="2330"/>
        <end position="2344"/>
    </location>
</feature>
<feature type="compositionally biased region" description="Low complexity" evidence="3">
    <location>
        <begin position="2290"/>
        <end position="2314"/>
    </location>
</feature>
<evidence type="ECO:0000313" key="5">
    <source>
        <dbReference type="EMBL" id="CAG9804689.1"/>
    </source>
</evidence>
<gene>
    <name evidence="5" type="ORF">CHIRRI_LOCUS7568</name>
</gene>
<dbReference type="Proteomes" id="UP001153620">
    <property type="component" value="Chromosome 2"/>
</dbReference>
<dbReference type="PROSITE" id="PS00028">
    <property type="entry name" value="ZINC_FINGER_C2H2_1"/>
    <property type="match status" value="3"/>
</dbReference>
<feature type="compositionally biased region" description="Low complexity" evidence="3">
    <location>
        <begin position="947"/>
        <end position="966"/>
    </location>
</feature>
<feature type="compositionally biased region" description="Polar residues" evidence="3">
    <location>
        <begin position="2276"/>
        <end position="2289"/>
    </location>
</feature>
<dbReference type="InterPro" id="IPR036236">
    <property type="entry name" value="Znf_C2H2_sf"/>
</dbReference>
<feature type="compositionally biased region" description="Basic and acidic residues" evidence="3">
    <location>
        <begin position="1280"/>
        <end position="1314"/>
    </location>
</feature>
<keyword evidence="1" id="KW-0863">Zinc-finger</keyword>
<feature type="compositionally biased region" description="Low complexity" evidence="3">
    <location>
        <begin position="170"/>
        <end position="179"/>
    </location>
</feature>
<feature type="compositionally biased region" description="Basic residues" evidence="3">
    <location>
        <begin position="1227"/>
        <end position="1251"/>
    </location>
</feature>
<feature type="region of interest" description="Disordered" evidence="3">
    <location>
        <begin position="670"/>
        <end position="691"/>
    </location>
</feature>